<protein>
    <submittedName>
        <fullName evidence="3">Menaquinone biosynthesis related protein, putative DHNA-CoA thioesterase</fullName>
    </submittedName>
</protein>
<evidence type="ECO:0000259" key="2">
    <source>
        <dbReference type="Pfam" id="PF00561"/>
    </source>
</evidence>
<dbReference type="Gene3D" id="3.40.50.1820">
    <property type="entry name" value="alpha/beta hydrolase"/>
    <property type="match status" value="1"/>
</dbReference>
<dbReference type="KEGG" id="mbd:MEBOL_001329"/>
<reference evidence="3 4" key="1">
    <citation type="submission" date="2017-06" db="EMBL/GenBank/DDBJ databases">
        <authorList>
            <person name="Kim H.J."/>
            <person name="Triplett B.A."/>
        </authorList>
    </citation>
    <scope>NUCLEOTIDE SEQUENCE [LARGE SCALE GENOMIC DNA]</scope>
    <source>
        <strain evidence="3 4">DSM 14713</strain>
    </source>
</reference>
<name>A0A250I7P2_9BACT</name>
<feature type="domain" description="AB hydrolase-1" evidence="2">
    <location>
        <begin position="48"/>
        <end position="282"/>
    </location>
</feature>
<evidence type="ECO:0000256" key="1">
    <source>
        <dbReference type="SAM" id="MobiDB-lite"/>
    </source>
</evidence>
<sequence>MTGGDVQHREEGPVERAVLAELAPRVTRRRCPVPGGGTLRLLEGGEGPSLLLLHGRGNAASTWFPLLPELAREHRVLALDLPGFGCSSSTPGALQTAEDGLRFFVEPVEAVLASLEAGPMTVVGHSLGGLVALELALRGHVPVERLLLVDAMGLGPEMARDARLYFRVGPERIARVLGPRLFGRIAPLPDSPLHRRLMALDHELMTVPGGRPEATRAFNTLVPLTGGVFHRFERLGEVKQPTLLYWGEKDTVLPVSLAEAAEKALPHARLVRTASGHSPHLELPDTAVSEMRTALDA</sequence>
<proteinExistence type="predicted"/>
<dbReference type="AlphaFoldDB" id="A0A250I7P2"/>
<dbReference type="EMBL" id="CP022163">
    <property type="protein sequence ID" value="ATB27884.1"/>
    <property type="molecule type" value="Genomic_DNA"/>
</dbReference>
<evidence type="ECO:0000313" key="3">
    <source>
        <dbReference type="EMBL" id="ATB27884.1"/>
    </source>
</evidence>
<dbReference type="InterPro" id="IPR029058">
    <property type="entry name" value="AB_hydrolase_fold"/>
</dbReference>
<dbReference type="PRINTS" id="PR00111">
    <property type="entry name" value="ABHYDROLASE"/>
</dbReference>
<dbReference type="PANTHER" id="PTHR43798:SF33">
    <property type="entry name" value="HYDROLASE, PUTATIVE (AFU_ORTHOLOGUE AFUA_2G14860)-RELATED"/>
    <property type="match status" value="1"/>
</dbReference>
<gene>
    <name evidence="3" type="ORF">MEBOL_001329</name>
</gene>
<evidence type="ECO:0000313" key="4">
    <source>
        <dbReference type="Proteomes" id="UP000217289"/>
    </source>
</evidence>
<dbReference type="GO" id="GO:0016020">
    <property type="term" value="C:membrane"/>
    <property type="evidence" value="ECO:0007669"/>
    <property type="project" value="TreeGrafter"/>
</dbReference>
<dbReference type="OrthoDB" id="5342129at2"/>
<keyword evidence="4" id="KW-1185">Reference proteome</keyword>
<accession>A0A250I7P2</accession>
<dbReference type="SUPFAM" id="SSF53474">
    <property type="entry name" value="alpha/beta-Hydrolases"/>
    <property type="match status" value="1"/>
</dbReference>
<dbReference type="InterPro" id="IPR050266">
    <property type="entry name" value="AB_hydrolase_sf"/>
</dbReference>
<dbReference type="InterPro" id="IPR000073">
    <property type="entry name" value="AB_hydrolase_1"/>
</dbReference>
<dbReference type="PANTHER" id="PTHR43798">
    <property type="entry name" value="MONOACYLGLYCEROL LIPASE"/>
    <property type="match status" value="1"/>
</dbReference>
<dbReference type="Proteomes" id="UP000217289">
    <property type="component" value="Chromosome"/>
</dbReference>
<organism evidence="3 4">
    <name type="scientific">Melittangium boletus DSM 14713</name>
    <dbReference type="NCBI Taxonomy" id="1294270"/>
    <lineage>
        <taxon>Bacteria</taxon>
        <taxon>Pseudomonadati</taxon>
        <taxon>Myxococcota</taxon>
        <taxon>Myxococcia</taxon>
        <taxon>Myxococcales</taxon>
        <taxon>Cystobacterineae</taxon>
        <taxon>Archangiaceae</taxon>
        <taxon>Melittangium</taxon>
    </lineage>
</organism>
<dbReference type="Pfam" id="PF00561">
    <property type="entry name" value="Abhydrolase_1"/>
    <property type="match status" value="1"/>
</dbReference>
<feature type="region of interest" description="Disordered" evidence="1">
    <location>
        <begin position="276"/>
        <end position="297"/>
    </location>
</feature>